<organism evidence="5 6">
    <name type="scientific">Pseudomonas synxantha</name>
    <dbReference type="NCBI Taxonomy" id="47883"/>
    <lineage>
        <taxon>Bacteria</taxon>
        <taxon>Pseudomonadati</taxon>
        <taxon>Pseudomonadota</taxon>
        <taxon>Gammaproteobacteria</taxon>
        <taxon>Pseudomonadales</taxon>
        <taxon>Pseudomonadaceae</taxon>
        <taxon>Pseudomonas</taxon>
    </lineage>
</organism>
<dbReference type="InterPro" id="IPR000182">
    <property type="entry name" value="GNAT_dom"/>
</dbReference>
<evidence type="ECO:0000259" key="4">
    <source>
        <dbReference type="PROSITE" id="PS51186"/>
    </source>
</evidence>
<dbReference type="Pfam" id="PF00583">
    <property type="entry name" value="Acetyltransf_1"/>
    <property type="match status" value="1"/>
</dbReference>
<accession>A0A5D3G4E6</accession>
<feature type="region of interest" description="Disordered" evidence="3">
    <location>
        <begin position="152"/>
        <end position="173"/>
    </location>
</feature>
<evidence type="ECO:0000313" key="6">
    <source>
        <dbReference type="Proteomes" id="UP000324029"/>
    </source>
</evidence>
<dbReference type="CDD" id="cd04301">
    <property type="entry name" value="NAT_SF"/>
    <property type="match status" value="1"/>
</dbReference>
<dbReference type="PROSITE" id="PS51186">
    <property type="entry name" value="GNAT"/>
    <property type="match status" value="1"/>
</dbReference>
<evidence type="ECO:0000313" key="5">
    <source>
        <dbReference type="EMBL" id="TYK54435.1"/>
    </source>
</evidence>
<proteinExistence type="predicted"/>
<reference evidence="5 6" key="2">
    <citation type="submission" date="2019-08" db="EMBL/GenBank/DDBJ databases">
        <authorList>
            <person name="Brilhante M."/>
            <person name="Perreten V."/>
        </authorList>
    </citation>
    <scope>NUCLEOTIDE SEQUENCE [LARGE SCALE GENOMIC DNA]</scope>
    <source>
        <strain evidence="5 6">MCP106</strain>
    </source>
</reference>
<dbReference type="PANTHER" id="PTHR43877:SF2">
    <property type="entry name" value="AMINOALKYLPHOSPHONATE N-ACETYLTRANSFERASE-RELATED"/>
    <property type="match status" value="1"/>
</dbReference>
<feature type="compositionally biased region" description="Polar residues" evidence="3">
    <location>
        <begin position="159"/>
        <end position="173"/>
    </location>
</feature>
<dbReference type="GO" id="GO:0016747">
    <property type="term" value="F:acyltransferase activity, transferring groups other than amino-acyl groups"/>
    <property type="evidence" value="ECO:0007669"/>
    <property type="project" value="InterPro"/>
</dbReference>
<dbReference type="AlphaFoldDB" id="A0A5D3G4E6"/>
<dbReference type="Proteomes" id="UP000324029">
    <property type="component" value="Unassembled WGS sequence"/>
</dbReference>
<dbReference type="SUPFAM" id="SSF55729">
    <property type="entry name" value="Acyl-CoA N-acyltransferases (Nat)"/>
    <property type="match status" value="1"/>
</dbReference>
<evidence type="ECO:0000256" key="3">
    <source>
        <dbReference type="SAM" id="MobiDB-lite"/>
    </source>
</evidence>
<keyword evidence="2" id="KW-0012">Acyltransferase</keyword>
<dbReference type="PANTHER" id="PTHR43877">
    <property type="entry name" value="AMINOALKYLPHOSPHONATE N-ACETYLTRANSFERASE-RELATED-RELATED"/>
    <property type="match status" value="1"/>
</dbReference>
<keyword evidence="1 5" id="KW-0808">Transferase</keyword>
<reference evidence="5 6" key="1">
    <citation type="submission" date="2019-08" db="EMBL/GenBank/DDBJ databases">
        <title>Subclass B2 metallo-beta lactamase from Pseudomonas synxantha.</title>
        <authorList>
            <person name="Poirel L."/>
            <person name="Palmieri M."/>
            <person name="Masseron A."/>
            <person name="Perreten V."/>
            <person name="Nordman P."/>
        </authorList>
    </citation>
    <scope>NUCLEOTIDE SEQUENCE [LARGE SCALE GENOMIC DNA]</scope>
    <source>
        <strain evidence="5 6">MCP106</strain>
    </source>
</reference>
<feature type="domain" description="N-acetyltransferase" evidence="4">
    <location>
        <begin position="3"/>
        <end position="149"/>
    </location>
</feature>
<dbReference type="EMBL" id="VSRO01000020">
    <property type="protein sequence ID" value="TYK54435.1"/>
    <property type="molecule type" value="Genomic_DNA"/>
</dbReference>
<protein>
    <submittedName>
        <fullName evidence="5">GNAT family N-acetyltransferase</fullName>
    </submittedName>
</protein>
<comment type="caution">
    <text evidence="5">The sequence shown here is derived from an EMBL/GenBank/DDBJ whole genome shotgun (WGS) entry which is preliminary data.</text>
</comment>
<evidence type="ECO:0000256" key="1">
    <source>
        <dbReference type="ARBA" id="ARBA00022679"/>
    </source>
</evidence>
<dbReference type="InterPro" id="IPR050832">
    <property type="entry name" value="Bact_Acetyltransf"/>
</dbReference>
<sequence length="173" mass="19303">MALFFRVATLDDVPALVALEQQCFSSDRLSSRSLRWMISRANGQLWLVQQHGELLGYGLVLFRRGARLARLYSIAIAEHARGIGLGHQLLEHIEACALANDCAYLRLQVRTDNPGALSLYERNGYRRFAWVDDYYEDHTAALCLEKPLAPASAVASSSRTSGKTRLPKYSTSS</sequence>
<gene>
    <name evidence="5" type="ORF">FXO26_27595</name>
</gene>
<dbReference type="Gene3D" id="3.40.630.30">
    <property type="match status" value="1"/>
</dbReference>
<evidence type="ECO:0000256" key="2">
    <source>
        <dbReference type="ARBA" id="ARBA00023315"/>
    </source>
</evidence>
<dbReference type="InterPro" id="IPR016181">
    <property type="entry name" value="Acyl_CoA_acyltransferase"/>
</dbReference>
<name>A0A5D3G4E6_9PSED</name>